<proteinExistence type="predicted"/>
<name>A0A7X0TLS3_9LIST</name>
<keyword evidence="1" id="KW-0732">Signal</keyword>
<dbReference type="InterPro" id="IPR042279">
    <property type="entry name" value="Pep_M60_3"/>
</dbReference>
<dbReference type="Pfam" id="PF03272">
    <property type="entry name" value="Mucin_bdg"/>
    <property type="match status" value="1"/>
</dbReference>
<evidence type="ECO:0000313" key="4">
    <source>
        <dbReference type="Proteomes" id="UP000532866"/>
    </source>
</evidence>
<dbReference type="InterPro" id="IPR004954">
    <property type="entry name" value="Mucin-bd"/>
</dbReference>
<dbReference type="Gene3D" id="1.10.390.30">
    <property type="entry name" value="Peptidase M60, enhancin-like domain 3"/>
    <property type="match status" value="1"/>
</dbReference>
<sequence>MRKIGKAVVFLLVLLGVTFTGFAFQAHADEVKTVELYKLENPTWLSKAGVSKGIGHDKQDLGIILPANVELEIRQVNPNFKENLTMELLNDDSQKEKSVAITSTWTKVSHAYTAVPMIDTTFGLEAPVIEFKFTNNMKVLPTYMQGDIEAKFFKEWDDTDAEFAFVKSRYFRMLVPKKDKAYMKNMRDFKSVHELCDYYTSIFETYNELDGLSFTPENPTDKNIPNKYFIKANAHGAGAAYYSGSHTAQNSDSLAGFYLSKGWGGLHEIGHGYQGSFMSDPAFGVGEVWNNIYAATFERNYYGANLATKGTLYANGSKEWRETTLNNEWKVKGLPMNSWSGSSKERILLAFQAKAGDKAFITFNQEYRKIANEDGFVAANHYLLDLISKYYGQASGFDFTPVIESAGGVMSKEQKEENRLNSYQAVAPLVDVVPAAKVSEVQAKLGLESYLSLVDATELRVSGLSGTASIHLDIDDIAQLKGQYLTIKNGKEVVKKVVVTDEDVALGELPNGVYTIDAPTGNIVKYALDTHYLYVKEATNKSTIKYTAKKESYLASQTVRFQGIGDRLFASAKVDLEKGQLIFNKNSAKPHDYFENIVYGKLEVLDTDGNVVYTRAMTGKDTAVDKAEIPIKEGYKLRIYHAEPGRLRADDATGRLEANDINIVNTKTQTNIFTITKKGLVNDALGNNPDDVLVEKIKEAASKIEANPVLAKAQNSETRDDVWVAIQLLAEPTKTQMLERYADLFPELVTMEVPYTTISITAPSTLSLKKDGFSGKYGTDITAVKLFVEGRLVQTATLNPENHTYTFSGLTGKRIFETSIVSVIGYDAKGSEAHQLEIEMTI</sequence>
<dbReference type="RefSeq" id="WP_185373285.1">
    <property type="nucleotide sequence ID" value="NZ_JAARNB010000001.1"/>
</dbReference>
<dbReference type="AlphaFoldDB" id="A0A7X0TLS3"/>
<evidence type="ECO:0000313" key="3">
    <source>
        <dbReference type="EMBL" id="MBC1331540.1"/>
    </source>
</evidence>
<dbReference type="SMART" id="SM01276">
    <property type="entry name" value="M60-like"/>
    <property type="match status" value="1"/>
</dbReference>
<dbReference type="Proteomes" id="UP000532866">
    <property type="component" value="Unassembled WGS sequence"/>
</dbReference>
<dbReference type="EMBL" id="JAAROL010000001">
    <property type="protein sequence ID" value="MBC1331540.1"/>
    <property type="molecule type" value="Genomic_DNA"/>
</dbReference>
<evidence type="ECO:0000256" key="1">
    <source>
        <dbReference type="SAM" id="SignalP"/>
    </source>
</evidence>
<protein>
    <submittedName>
        <fullName evidence="3">Enhancing factor</fullName>
    </submittedName>
</protein>
<comment type="caution">
    <text evidence="3">The sequence shown here is derived from an EMBL/GenBank/DDBJ whole genome shotgun (WGS) entry which is preliminary data.</text>
</comment>
<dbReference type="InterPro" id="IPR031161">
    <property type="entry name" value="Peptidase_M60_dom"/>
</dbReference>
<gene>
    <name evidence="3" type="ORF">HB759_06185</name>
</gene>
<dbReference type="Pfam" id="PF13402">
    <property type="entry name" value="Peptidase_M60"/>
    <property type="match status" value="1"/>
</dbReference>
<organism evidence="3 4">
    <name type="scientific">Listeria booriae</name>
    <dbReference type="NCBI Taxonomy" id="1552123"/>
    <lineage>
        <taxon>Bacteria</taxon>
        <taxon>Bacillati</taxon>
        <taxon>Bacillota</taxon>
        <taxon>Bacilli</taxon>
        <taxon>Bacillales</taxon>
        <taxon>Listeriaceae</taxon>
        <taxon>Listeria</taxon>
    </lineage>
</organism>
<reference evidence="3 4" key="1">
    <citation type="submission" date="2020-03" db="EMBL/GenBank/DDBJ databases">
        <title>Soil Listeria distribution.</title>
        <authorList>
            <person name="Liao J."/>
            <person name="Wiedmann M."/>
        </authorList>
    </citation>
    <scope>NUCLEOTIDE SEQUENCE [LARGE SCALE GENOMIC DNA]</scope>
    <source>
        <strain evidence="3 4">FSL L7-1833</strain>
    </source>
</reference>
<feature type="signal peptide" evidence="1">
    <location>
        <begin position="1"/>
        <end position="28"/>
    </location>
</feature>
<feature type="domain" description="Peptidase M60" evidence="2">
    <location>
        <begin position="56"/>
        <end position="356"/>
    </location>
</feature>
<dbReference type="PROSITE" id="PS51723">
    <property type="entry name" value="PEPTIDASE_M60"/>
    <property type="match status" value="1"/>
</dbReference>
<dbReference type="Gene3D" id="3.40.390.80">
    <property type="entry name" value="Peptidase M60, enhancin-like domain 2"/>
    <property type="match status" value="1"/>
</dbReference>
<evidence type="ECO:0000259" key="2">
    <source>
        <dbReference type="PROSITE" id="PS51723"/>
    </source>
</evidence>
<accession>A0A7X0TLS3</accession>
<feature type="chain" id="PRO_5031180032" evidence="1">
    <location>
        <begin position="29"/>
        <end position="842"/>
    </location>
</feature>